<dbReference type="PANTHER" id="PTHR13383">
    <property type="entry name" value="RIBONUCLEASE H2 SUBUNIT B"/>
    <property type="match status" value="1"/>
</dbReference>
<feature type="region of interest" description="Disordered" evidence="1">
    <location>
        <begin position="328"/>
        <end position="399"/>
    </location>
</feature>
<proteinExistence type="predicted"/>
<accession>A0AAV7ZDU2</accession>
<feature type="compositionally biased region" description="Basic residues" evidence="1">
    <location>
        <begin position="389"/>
        <end position="399"/>
    </location>
</feature>
<evidence type="ECO:0000313" key="3">
    <source>
        <dbReference type="EMBL" id="KAJ3440168.1"/>
    </source>
</evidence>
<dbReference type="PANTHER" id="PTHR13383:SF11">
    <property type="entry name" value="RIBONUCLEASE H2 SUBUNIT B"/>
    <property type="match status" value="1"/>
</dbReference>
<feature type="compositionally biased region" description="Basic and acidic residues" evidence="1">
    <location>
        <begin position="328"/>
        <end position="340"/>
    </location>
</feature>
<comment type="caution">
    <text evidence="3">The sequence shown here is derived from an EMBL/GenBank/DDBJ whole genome shotgun (WGS) entry which is preliminary data.</text>
</comment>
<dbReference type="Proteomes" id="UP001146793">
    <property type="component" value="Unassembled WGS sequence"/>
</dbReference>
<dbReference type="GO" id="GO:0005654">
    <property type="term" value="C:nucleoplasm"/>
    <property type="evidence" value="ECO:0007669"/>
    <property type="project" value="TreeGrafter"/>
</dbReference>
<evidence type="ECO:0000313" key="4">
    <source>
        <dbReference type="Proteomes" id="UP001146793"/>
    </source>
</evidence>
<dbReference type="EMBL" id="JANTQA010000032">
    <property type="protein sequence ID" value="KAJ3440168.1"/>
    <property type="molecule type" value="Genomic_DNA"/>
</dbReference>
<dbReference type="GO" id="GO:0032299">
    <property type="term" value="C:ribonuclease H2 complex"/>
    <property type="evidence" value="ECO:0007669"/>
    <property type="project" value="InterPro"/>
</dbReference>
<evidence type="ECO:0000259" key="2">
    <source>
        <dbReference type="Pfam" id="PF17745"/>
    </source>
</evidence>
<name>A0AAV7ZDU2_9EUKA</name>
<dbReference type="InterPro" id="IPR040456">
    <property type="entry name" value="RNase_H2_suB"/>
</dbReference>
<gene>
    <name evidence="3" type="ORF">M0812_16221</name>
</gene>
<dbReference type="Gene3D" id="2.20.25.530">
    <property type="match status" value="1"/>
</dbReference>
<organism evidence="3 4">
    <name type="scientific">Anaeramoeba flamelloides</name>
    <dbReference type="NCBI Taxonomy" id="1746091"/>
    <lineage>
        <taxon>Eukaryota</taxon>
        <taxon>Metamonada</taxon>
        <taxon>Anaeramoebidae</taxon>
        <taxon>Anaeramoeba</taxon>
    </lineage>
</organism>
<dbReference type="GO" id="GO:0006401">
    <property type="term" value="P:RNA catabolic process"/>
    <property type="evidence" value="ECO:0007669"/>
    <property type="project" value="TreeGrafter"/>
</dbReference>
<protein>
    <submittedName>
        <fullName evidence="3">Ribonuclease h2 subunit b</fullName>
    </submittedName>
</protein>
<feature type="domain" description="Rnh202 triple barrel" evidence="2">
    <location>
        <begin position="68"/>
        <end position="112"/>
    </location>
</feature>
<reference evidence="3" key="1">
    <citation type="submission" date="2022-08" db="EMBL/GenBank/DDBJ databases">
        <title>Novel sulphate-reducing endosymbionts in the free-living metamonad Anaeramoeba.</title>
        <authorList>
            <person name="Jerlstrom-Hultqvist J."/>
            <person name="Cepicka I."/>
            <person name="Gallot-Lavallee L."/>
            <person name="Salas-Leiva D."/>
            <person name="Curtis B.A."/>
            <person name="Zahonova K."/>
            <person name="Pipaliya S."/>
            <person name="Dacks J."/>
            <person name="Roger A.J."/>
        </authorList>
    </citation>
    <scope>NUCLEOTIDE SEQUENCE</scope>
    <source>
        <strain evidence="3">Busselton2</strain>
    </source>
</reference>
<dbReference type="Pfam" id="PF17745">
    <property type="entry name" value="Ydr279_N"/>
    <property type="match status" value="1"/>
</dbReference>
<feature type="compositionally biased region" description="Basic residues" evidence="1">
    <location>
        <begin position="341"/>
        <end position="382"/>
    </location>
</feature>
<dbReference type="InterPro" id="IPR041195">
    <property type="entry name" value="Rnh202_N"/>
</dbReference>
<evidence type="ECO:0000256" key="1">
    <source>
        <dbReference type="SAM" id="MobiDB-lite"/>
    </source>
</evidence>
<sequence length="399" mass="47083">MSSSKKKILLVSACNLNFFLSSHQTIFKIINNFFSSSICFFFLLLNDLDQKNEWDSSMMFNFENKAGEQGVYVFLTNGTILEIFKHSRPPRSFFLADYVQQDGNLFVTTKIDPTFLVLRILETKFCTKFSKDPIQFSYQEFLASHYILPKLEKKINLLKSLHFLCAIDQGNTNKKEIENEKENEKEKEKGEETEKEKEKEKEKNQDLIIEDKTKRIFILNEELVISWLEKKILRITNVILKMEKADQDRFVLTGGVKKISEKKKKVGLLKFFQVFEYGSKEDKIILEEGITERSAKQFTYNLIMDYTNNRWSDLLKIQLGLKKEEVDDEKEKEKEKEKTKTKTKAKRKRKTKPKSKSKSKTKTKPKTKTKTTKKTTKRKYTRKQTNSAHTRKKKRTTKK</sequence>
<dbReference type="AlphaFoldDB" id="A0AAV7ZDU2"/>
<feature type="region of interest" description="Disordered" evidence="1">
    <location>
        <begin position="176"/>
        <end position="204"/>
    </location>
</feature>